<dbReference type="AlphaFoldDB" id="A0AAV0T4G8"/>
<dbReference type="Proteomes" id="UP001162029">
    <property type="component" value="Unassembled WGS sequence"/>
</dbReference>
<reference evidence="5" key="1">
    <citation type="submission" date="2022-12" db="EMBL/GenBank/DDBJ databases">
        <authorList>
            <person name="Webb A."/>
        </authorList>
    </citation>
    <scope>NUCLEOTIDE SEQUENCE</scope>
    <source>
        <strain evidence="5">Pd1</strain>
    </source>
</reference>
<organism evidence="5 6">
    <name type="scientific">Peronospora destructor</name>
    <dbReference type="NCBI Taxonomy" id="86335"/>
    <lineage>
        <taxon>Eukaryota</taxon>
        <taxon>Sar</taxon>
        <taxon>Stramenopiles</taxon>
        <taxon>Oomycota</taxon>
        <taxon>Peronosporomycetes</taxon>
        <taxon>Peronosporales</taxon>
        <taxon>Peronosporaceae</taxon>
        <taxon>Peronospora</taxon>
    </lineage>
</organism>
<dbReference type="Pfam" id="PF20147">
    <property type="entry name" value="Crinkler"/>
    <property type="match status" value="1"/>
</dbReference>
<evidence type="ECO:0000313" key="5">
    <source>
        <dbReference type="EMBL" id="CAI5712886.1"/>
    </source>
</evidence>
<evidence type="ECO:0000313" key="6">
    <source>
        <dbReference type="Proteomes" id="UP001162029"/>
    </source>
</evidence>
<dbReference type="GO" id="GO:0005576">
    <property type="term" value="C:extracellular region"/>
    <property type="evidence" value="ECO:0007669"/>
    <property type="project" value="UniProtKB-SubCell"/>
</dbReference>
<keyword evidence="6" id="KW-1185">Reference proteome</keyword>
<gene>
    <name evidence="5" type="ORF">PDE001_LOCUS869</name>
</gene>
<dbReference type="InterPro" id="IPR045379">
    <property type="entry name" value="Crinkler_N"/>
</dbReference>
<proteinExistence type="predicted"/>
<comment type="caution">
    <text evidence="5">The sequence shown here is derived from an EMBL/GenBank/DDBJ whole genome shotgun (WGS) entry which is preliminary data.</text>
</comment>
<sequence>MVLLSLMCALVKEGRVVLVDIDSNKLVGHLKEAIKKENSVTIQGPALELQLFLAKGTDGKWLSSHSEPVKKLKKGEKTAHIQALMEEDEELQSEDVLEDVLYGMNSPSPCQIHILVKLTEPIVYAALLTAKVQLPTATWVDAPRREKSFGEMEDKKIVSLLMDGWFRESFRLANKKSIMVGSSGIGKSTLLCMMAFHLVFKHKKNVLVYRQLRKEVLENCLIYLGYEDGKVVQFALERCKDQNAIRHI</sequence>
<feature type="domain" description="Crinkler effector protein N-terminal" evidence="4">
    <location>
        <begin position="4"/>
        <end position="117"/>
    </location>
</feature>
<protein>
    <recommendedName>
        <fullName evidence="4">Crinkler effector protein N-terminal domain-containing protein</fullName>
    </recommendedName>
</protein>
<evidence type="ECO:0000259" key="4">
    <source>
        <dbReference type="Pfam" id="PF20147"/>
    </source>
</evidence>
<evidence type="ECO:0000256" key="1">
    <source>
        <dbReference type="ARBA" id="ARBA00004340"/>
    </source>
</evidence>
<dbReference type="GO" id="GO:0043657">
    <property type="term" value="C:host cell"/>
    <property type="evidence" value="ECO:0007669"/>
    <property type="project" value="UniProtKB-SubCell"/>
</dbReference>
<dbReference type="EMBL" id="CANTFM010000132">
    <property type="protein sequence ID" value="CAI5712886.1"/>
    <property type="molecule type" value="Genomic_DNA"/>
</dbReference>
<evidence type="ECO:0000256" key="3">
    <source>
        <dbReference type="ARBA" id="ARBA00022525"/>
    </source>
</evidence>
<name>A0AAV0T4G8_9STRA</name>
<keyword evidence="3" id="KW-0964">Secreted</keyword>
<comment type="subcellular location">
    <subcellularLocation>
        <location evidence="1">Host cell</location>
    </subcellularLocation>
    <subcellularLocation>
        <location evidence="2">Secreted</location>
    </subcellularLocation>
</comment>
<evidence type="ECO:0000256" key="2">
    <source>
        <dbReference type="ARBA" id="ARBA00004613"/>
    </source>
</evidence>
<accession>A0AAV0T4G8</accession>